<accession>A0ABQ9HAH7</accession>
<name>A0ABQ9HAH7_9NEOP</name>
<reference evidence="1 2" key="1">
    <citation type="submission" date="2023-02" db="EMBL/GenBank/DDBJ databases">
        <title>LHISI_Scaffold_Assembly.</title>
        <authorList>
            <person name="Stuart O.P."/>
            <person name="Cleave R."/>
            <person name="Magrath M.J.L."/>
            <person name="Mikheyev A.S."/>
        </authorList>
    </citation>
    <scope>NUCLEOTIDE SEQUENCE [LARGE SCALE GENOMIC DNA]</scope>
    <source>
        <strain evidence="1">Daus_M_001</strain>
        <tissue evidence="1">Leg muscle</tissue>
    </source>
</reference>
<protein>
    <submittedName>
        <fullName evidence="1">Uncharacterized protein</fullName>
    </submittedName>
</protein>
<comment type="caution">
    <text evidence="1">The sequence shown here is derived from an EMBL/GenBank/DDBJ whole genome shotgun (WGS) entry which is preliminary data.</text>
</comment>
<evidence type="ECO:0000313" key="2">
    <source>
        <dbReference type="Proteomes" id="UP001159363"/>
    </source>
</evidence>
<proteinExistence type="predicted"/>
<dbReference type="Proteomes" id="UP001159363">
    <property type="component" value="Chromosome 5"/>
</dbReference>
<sequence>MPFFSSSRLSETHVLPQPDGPAMMERTVFGNRLPCRDSWEIASSPVFMRVGRFGFNVGRVYAERLKDYRINLVFVNVVMYQELGANFHTSSHLLGPRWLSGFSIPAGTIPGFSQVGVVEDDAAGRRVFSRILRFPRPCIPALLNSHLISPSSVLRTSLLDRPYLRTLSTPTCPTLLNSGIKGTPRVRQRGMANAFRVIAVLWARNREPLLVRYSSEAREPGQRTTDLFSSSPDFCTFRLQMGNTNRLSPPTEANRVRLPADDATDRWVFSTMRSGAAPYSPRFTRIGSQDLDVNSHPNLATSLYPTDTDNTRHARRKYRAIRNSTRLQHLRLTRAVIAEISCEIANQGIPFRRPVTGTTQFPPHILNHVFVETILYNFKNGMDPRVQGQEAIYNATQTTIPYRGFEPGTSWSVHASEISLKEIDDFLYCCSRRVFSWISRFPHLCIPVLLFTHLASPS</sequence>
<evidence type="ECO:0000313" key="1">
    <source>
        <dbReference type="EMBL" id="KAJ8881279.1"/>
    </source>
</evidence>
<gene>
    <name evidence="1" type="ORF">PR048_017757</name>
</gene>
<organism evidence="1 2">
    <name type="scientific">Dryococelus australis</name>
    <dbReference type="NCBI Taxonomy" id="614101"/>
    <lineage>
        <taxon>Eukaryota</taxon>
        <taxon>Metazoa</taxon>
        <taxon>Ecdysozoa</taxon>
        <taxon>Arthropoda</taxon>
        <taxon>Hexapoda</taxon>
        <taxon>Insecta</taxon>
        <taxon>Pterygota</taxon>
        <taxon>Neoptera</taxon>
        <taxon>Polyneoptera</taxon>
        <taxon>Phasmatodea</taxon>
        <taxon>Verophasmatodea</taxon>
        <taxon>Anareolatae</taxon>
        <taxon>Phasmatidae</taxon>
        <taxon>Eurycanthinae</taxon>
        <taxon>Dryococelus</taxon>
    </lineage>
</organism>
<keyword evidence="2" id="KW-1185">Reference proteome</keyword>
<dbReference type="EMBL" id="JARBHB010000006">
    <property type="protein sequence ID" value="KAJ8881279.1"/>
    <property type="molecule type" value="Genomic_DNA"/>
</dbReference>